<keyword evidence="1" id="KW-0472">Membrane</keyword>
<reference evidence="3" key="1">
    <citation type="submission" date="2022-03" db="EMBL/GenBank/DDBJ databases">
        <title>De novo assembled genomes of Belliella spp. (Cyclobacteriaceae) strains.</title>
        <authorList>
            <person name="Szabo A."/>
            <person name="Korponai K."/>
            <person name="Felfoldi T."/>
        </authorList>
    </citation>
    <scope>NUCLEOTIDE SEQUENCE</scope>
    <source>
        <strain evidence="3">DSM 107340</strain>
    </source>
</reference>
<dbReference type="InterPro" id="IPR036465">
    <property type="entry name" value="vWFA_dom_sf"/>
</dbReference>
<accession>A0ABS9ULK4</accession>
<dbReference type="RefSeq" id="WP_241274011.1">
    <property type="nucleotide sequence ID" value="NZ_JAKZGS010000003.1"/>
</dbReference>
<comment type="caution">
    <text evidence="3">The sequence shown here is derived from an EMBL/GenBank/DDBJ whole genome shotgun (WGS) entry which is preliminary data.</text>
</comment>
<dbReference type="PANTHER" id="PTHR33608:SF3">
    <property type="entry name" value="SLR2013 PROTEIN"/>
    <property type="match status" value="1"/>
</dbReference>
<keyword evidence="4" id="KW-1185">Reference proteome</keyword>
<dbReference type="Proteomes" id="UP001165488">
    <property type="component" value="Unassembled WGS sequence"/>
</dbReference>
<feature type="transmembrane region" description="Helical" evidence="1">
    <location>
        <begin position="36"/>
        <end position="56"/>
    </location>
</feature>
<keyword evidence="1" id="KW-1133">Transmembrane helix</keyword>
<dbReference type="EMBL" id="JAKZGS010000003">
    <property type="protein sequence ID" value="MCH7397501.1"/>
    <property type="molecule type" value="Genomic_DNA"/>
</dbReference>
<organism evidence="3 4">
    <name type="scientific">Belliella calami</name>
    <dbReference type="NCBI Taxonomy" id="2923436"/>
    <lineage>
        <taxon>Bacteria</taxon>
        <taxon>Pseudomonadati</taxon>
        <taxon>Bacteroidota</taxon>
        <taxon>Cytophagia</taxon>
        <taxon>Cytophagales</taxon>
        <taxon>Cyclobacteriaceae</taxon>
        <taxon>Belliella</taxon>
    </lineage>
</organism>
<feature type="transmembrane region" description="Helical" evidence="1">
    <location>
        <begin position="12"/>
        <end position="30"/>
    </location>
</feature>
<evidence type="ECO:0000313" key="3">
    <source>
        <dbReference type="EMBL" id="MCH7397501.1"/>
    </source>
</evidence>
<dbReference type="PANTHER" id="PTHR33608">
    <property type="entry name" value="BLL2464 PROTEIN"/>
    <property type="match status" value="1"/>
</dbReference>
<proteinExistence type="predicted"/>
<gene>
    <name evidence="3" type="ORF">MM236_05855</name>
</gene>
<dbReference type="Pfam" id="PF01882">
    <property type="entry name" value="DUF58"/>
    <property type="match status" value="1"/>
</dbReference>
<feature type="domain" description="DUF58" evidence="2">
    <location>
        <begin position="204"/>
        <end position="374"/>
    </location>
</feature>
<name>A0ABS9ULK4_9BACT</name>
<keyword evidence="1" id="KW-0812">Transmembrane</keyword>
<evidence type="ECO:0000256" key="1">
    <source>
        <dbReference type="SAM" id="Phobius"/>
    </source>
</evidence>
<dbReference type="InterPro" id="IPR002881">
    <property type="entry name" value="DUF58"/>
</dbReference>
<sequence length="443" mass="52030">MQLLRQLFFERRLYWLLAGIAFIFLVSYWVEILYPVGFVSLWVLGFLVVVDFIFLFRLKEGIKAARILPEKFSNSDFNSVNVTIKNNYSRQIKTFILDEIPVQFQKRDFGFGDSVEKDEEKEFQYQLLPKTRGEYFFGDLHIYVCSMLGLVKRRYSFQKGQLVKVYPSFIQMQQYDFLASNVRKFDLGLKKIRRIGHTMEFEQIKEYVQGDDIRRINWKATAKSASLMMNQYQDEKSQPIYSVIDTGRVMQMPFEGLSLLDYAVNSTLAFSNIALKKGDKAGLITFSNTMQRSLPAINRKTHLMSIMEMLYNVNTKFLDTDYGLLYNWLKQKVNHRSMLILFTNFEHHTALERQLPYLKAIAKKHLLVVVLFENTLLEELAERPTEKLSDIFNKTVAEKFLYDKKLMAKELNRHGIQTILTKPSELSINTINKYLEIRARGLL</sequence>
<protein>
    <submittedName>
        <fullName evidence="3">DUF58 domain-containing protein</fullName>
    </submittedName>
</protein>
<evidence type="ECO:0000313" key="4">
    <source>
        <dbReference type="Proteomes" id="UP001165488"/>
    </source>
</evidence>
<dbReference type="SUPFAM" id="SSF53300">
    <property type="entry name" value="vWA-like"/>
    <property type="match status" value="1"/>
</dbReference>
<evidence type="ECO:0000259" key="2">
    <source>
        <dbReference type="Pfam" id="PF01882"/>
    </source>
</evidence>